<gene>
    <name evidence="1" type="ORF">N7U62_04235</name>
</gene>
<dbReference type="Proteomes" id="UP001300692">
    <property type="component" value="Unassembled WGS sequence"/>
</dbReference>
<organism evidence="1 2">
    <name type="scientific">Reichenbachiella ulvae</name>
    <dbReference type="NCBI Taxonomy" id="2980104"/>
    <lineage>
        <taxon>Bacteria</taxon>
        <taxon>Pseudomonadati</taxon>
        <taxon>Bacteroidota</taxon>
        <taxon>Cytophagia</taxon>
        <taxon>Cytophagales</taxon>
        <taxon>Reichenbachiellaceae</taxon>
        <taxon>Reichenbachiella</taxon>
    </lineage>
</organism>
<evidence type="ECO:0000313" key="1">
    <source>
        <dbReference type="EMBL" id="MCV9385855.1"/>
    </source>
</evidence>
<protein>
    <recommendedName>
        <fullName evidence="3">Bacteriophage lambda head decoration protein D</fullName>
    </recommendedName>
</protein>
<evidence type="ECO:0008006" key="3">
    <source>
        <dbReference type="Google" id="ProtNLM"/>
    </source>
</evidence>
<keyword evidence="2" id="KW-1185">Reference proteome</keyword>
<name>A0ABT3CQ57_9BACT</name>
<accession>A0ABT3CQ57</accession>
<dbReference type="EMBL" id="JAOYOD010000001">
    <property type="protein sequence ID" value="MCV9385855.1"/>
    <property type="molecule type" value="Genomic_DNA"/>
</dbReference>
<comment type="caution">
    <text evidence="1">The sequence shown here is derived from an EMBL/GenBank/DDBJ whole genome shotgun (WGS) entry which is preliminary data.</text>
</comment>
<sequence length="118" mass="12669">MSKTSYVDIEDQVQLPDHGVIRAKLTIGNGQTGGHSVFLGNNLLGQDSEVEIGEAAGLKGKQLIATCTVVDTNADTNWTSFTLLLKQGGDDLKTFGPYSKKVDKDKDVVGYTLIIDLI</sequence>
<proteinExistence type="predicted"/>
<reference evidence="1 2" key="1">
    <citation type="submission" date="2022-10" db="EMBL/GenBank/DDBJ databases">
        <title>Comparative genomics and taxonomic characterization of three novel marine species of genus Reichenbachiella exhibiting antioxidant and polysaccharide degradation activities.</title>
        <authorList>
            <person name="Muhammad N."/>
            <person name="Lee Y.-J."/>
            <person name="Ko J."/>
            <person name="Kim S.-G."/>
        </authorList>
    </citation>
    <scope>NUCLEOTIDE SEQUENCE [LARGE SCALE GENOMIC DNA]</scope>
    <source>
        <strain evidence="1 2">ABR2-5</strain>
    </source>
</reference>
<dbReference type="RefSeq" id="WP_264136638.1">
    <property type="nucleotide sequence ID" value="NZ_JAOYOD010000001.1"/>
</dbReference>
<evidence type="ECO:0000313" key="2">
    <source>
        <dbReference type="Proteomes" id="UP001300692"/>
    </source>
</evidence>